<evidence type="ECO:0000313" key="2">
    <source>
        <dbReference type="EMBL" id="GAG75380.1"/>
    </source>
</evidence>
<dbReference type="InterPro" id="IPR052026">
    <property type="entry name" value="ExeA_AAA_ATPase_DNA-bind"/>
</dbReference>
<dbReference type="PANTHER" id="PTHR35894">
    <property type="entry name" value="GENERAL SECRETION PATHWAY PROTEIN A-RELATED"/>
    <property type="match status" value="1"/>
</dbReference>
<dbReference type="InterPro" id="IPR027417">
    <property type="entry name" value="P-loop_NTPase"/>
</dbReference>
<dbReference type="InterPro" id="IPR049945">
    <property type="entry name" value="AAA_22"/>
</dbReference>
<feature type="non-terminal residue" evidence="2">
    <location>
        <position position="142"/>
    </location>
</feature>
<dbReference type="PANTHER" id="PTHR35894:SF1">
    <property type="entry name" value="PHOSPHORIBULOKINASE _ URIDINE KINASE FAMILY"/>
    <property type="match status" value="1"/>
</dbReference>
<feature type="non-terminal residue" evidence="2">
    <location>
        <position position="1"/>
    </location>
</feature>
<dbReference type="Pfam" id="PF13401">
    <property type="entry name" value="AAA_22"/>
    <property type="match status" value="1"/>
</dbReference>
<dbReference type="GO" id="GO:0016887">
    <property type="term" value="F:ATP hydrolysis activity"/>
    <property type="evidence" value="ECO:0007669"/>
    <property type="project" value="InterPro"/>
</dbReference>
<dbReference type="EMBL" id="BART01014536">
    <property type="protein sequence ID" value="GAG75380.1"/>
    <property type="molecule type" value="Genomic_DNA"/>
</dbReference>
<organism evidence="2">
    <name type="scientific">marine sediment metagenome</name>
    <dbReference type="NCBI Taxonomy" id="412755"/>
    <lineage>
        <taxon>unclassified sequences</taxon>
        <taxon>metagenomes</taxon>
        <taxon>ecological metagenomes</taxon>
    </lineage>
</organism>
<evidence type="ECO:0000259" key="1">
    <source>
        <dbReference type="Pfam" id="PF13401"/>
    </source>
</evidence>
<dbReference type="SUPFAM" id="SSF52540">
    <property type="entry name" value="P-loop containing nucleoside triphosphate hydrolases"/>
    <property type="match status" value="1"/>
</dbReference>
<reference evidence="2" key="1">
    <citation type="journal article" date="2014" name="Front. Microbiol.">
        <title>High frequency of phylogenetically diverse reductive dehalogenase-homologous genes in deep subseafloor sedimentary metagenomes.</title>
        <authorList>
            <person name="Kawai M."/>
            <person name="Futagami T."/>
            <person name="Toyoda A."/>
            <person name="Takaki Y."/>
            <person name="Nishi S."/>
            <person name="Hori S."/>
            <person name="Arai W."/>
            <person name="Tsubouchi T."/>
            <person name="Morono Y."/>
            <person name="Uchiyama I."/>
            <person name="Ito T."/>
            <person name="Fujiyama A."/>
            <person name="Inagaki F."/>
            <person name="Takami H."/>
        </authorList>
    </citation>
    <scope>NUCLEOTIDE SEQUENCE</scope>
    <source>
        <strain evidence="2">Expedition CK06-06</strain>
    </source>
</reference>
<dbReference type="AlphaFoldDB" id="X0ZZS3"/>
<name>X0ZZS3_9ZZZZ</name>
<gene>
    <name evidence="2" type="ORF">S01H4_28912</name>
</gene>
<proteinExistence type="predicted"/>
<comment type="caution">
    <text evidence="2">The sequence shown here is derived from an EMBL/GenBank/DDBJ whole genome shotgun (WGS) entry which is preliminary data.</text>
</comment>
<feature type="domain" description="ORC1/DEAH AAA+ ATPase" evidence="1">
    <location>
        <begin position="10"/>
        <end position="60"/>
    </location>
</feature>
<accession>X0ZZS3</accession>
<sequence length="142" mass="16555">IEFKKFLLNAYHQNEKVLLIIDESQRLEPETMEQIRLLSNIELPHSKLINIFFVGQTEFLFALSQNINRAIRQRITVRYNLDPLTELETKDFIEHRLKVAGSNGHIFTHKAVGEIYSFSHGYPRLINIICDNVLLTGYAKDL</sequence>
<protein>
    <recommendedName>
        <fullName evidence="1">ORC1/DEAH AAA+ ATPase domain-containing protein</fullName>
    </recommendedName>
</protein>